<evidence type="ECO:0000256" key="2">
    <source>
        <dbReference type="ARBA" id="ARBA00023180"/>
    </source>
</evidence>
<dbReference type="PANTHER" id="PTHR31458">
    <property type="entry name" value="POLYGALACTURONASE 1 BETA-LIKE PROTEIN 2"/>
    <property type="match status" value="1"/>
</dbReference>
<evidence type="ECO:0000256" key="1">
    <source>
        <dbReference type="ARBA" id="ARBA00022729"/>
    </source>
</evidence>
<feature type="chain" id="PRO_5039594007" description="BURP domain-containing protein" evidence="3">
    <location>
        <begin position="27"/>
        <end position="365"/>
    </location>
</feature>
<keyword evidence="2" id="KW-0325">Glycoprotein</keyword>
<dbReference type="EMBL" id="JABFUD020000003">
    <property type="protein sequence ID" value="KAI5082297.1"/>
    <property type="molecule type" value="Genomic_DNA"/>
</dbReference>
<dbReference type="Pfam" id="PF03181">
    <property type="entry name" value="BURP"/>
    <property type="match status" value="1"/>
</dbReference>
<dbReference type="PANTHER" id="PTHR31458:SF2">
    <property type="entry name" value="POLYGALACTURONASE 1 BETA-LIKE PROTEIN 2"/>
    <property type="match status" value="1"/>
</dbReference>
<evidence type="ECO:0000313" key="6">
    <source>
        <dbReference type="Proteomes" id="UP000886520"/>
    </source>
</evidence>
<dbReference type="Proteomes" id="UP000886520">
    <property type="component" value="Chromosome 2"/>
</dbReference>
<name>A0A9D4ZQR2_ADICA</name>
<dbReference type="SMART" id="SM01045">
    <property type="entry name" value="BURP"/>
    <property type="match status" value="1"/>
</dbReference>
<protein>
    <recommendedName>
        <fullName evidence="4">BURP domain-containing protein</fullName>
    </recommendedName>
</protein>
<organism evidence="5 6">
    <name type="scientific">Adiantum capillus-veneris</name>
    <name type="common">Maidenhair fern</name>
    <dbReference type="NCBI Taxonomy" id="13818"/>
    <lineage>
        <taxon>Eukaryota</taxon>
        <taxon>Viridiplantae</taxon>
        <taxon>Streptophyta</taxon>
        <taxon>Embryophyta</taxon>
        <taxon>Tracheophyta</taxon>
        <taxon>Polypodiopsida</taxon>
        <taxon>Polypodiidae</taxon>
        <taxon>Polypodiales</taxon>
        <taxon>Pteridineae</taxon>
        <taxon>Pteridaceae</taxon>
        <taxon>Vittarioideae</taxon>
        <taxon>Adiantum</taxon>
    </lineage>
</organism>
<feature type="signal peptide" evidence="3">
    <location>
        <begin position="1"/>
        <end position="26"/>
    </location>
</feature>
<feature type="domain" description="BURP" evidence="4">
    <location>
        <begin position="143"/>
        <end position="364"/>
    </location>
</feature>
<accession>A0A9D4ZQR2</accession>
<dbReference type="InterPro" id="IPR004873">
    <property type="entry name" value="BURP_dom"/>
</dbReference>
<dbReference type="OrthoDB" id="1909293at2759"/>
<evidence type="ECO:0000313" key="5">
    <source>
        <dbReference type="EMBL" id="KAI5082297.1"/>
    </source>
</evidence>
<keyword evidence="6" id="KW-1185">Reference proteome</keyword>
<keyword evidence="1 3" id="KW-0732">Signal</keyword>
<dbReference type="PROSITE" id="PS51277">
    <property type="entry name" value="BURP"/>
    <property type="match status" value="1"/>
</dbReference>
<evidence type="ECO:0000256" key="3">
    <source>
        <dbReference type="SAM" id="SignalP"/>
    </source>
</evidence>
<sequence>MYRGVSIMRHHLVLAVGTLLIAVALQEPSLAASGPYGGVDEQAEAAWLAAFPHLPLPATLLLEESPLTSKQASYWSTKLLSQSYKLSSQDSFQLCSEARLLCTPTPRLRSPLPDDSDYLPGDWIIYSESAPSKGVEPIPPGRFFKLEQLYTGASMLMPSLNHPVSSTPYLPHALAQHLPVNAPSSIPSLLSLLGISNSSSMGYVINGIVQRCSHKEDTELGQVKRCAASIEDMISFVVERLGSAVEVLESQPTPQFLKNATSNVTIKSLNLRSNTATNNLVCHKLLFPSMLRGCHELASTKVYEAQLQIDASDSSPSIYAVAVCHFDTSKWNSGHPAFALLGTSPGKGTICHWIRADEHVWLRVQ</sequence>
<gene>
    <name evidence="5" type="ORF">GOP47_0002040</name>
</gene>
<evidence type="ECO:0000259" key="4">
    <source>
        <dbReference type="PROSITE" id="PS51277"/>
    </source>
</evidence>
<reference evidence="5" key="1">
    <citation type="submission" date="2021-01" db="EMBL/GenBank/DDBJ databases">
        <title>Adiantum capillus-veneris genome.</title>
        <authorList>
            <person name="Fang Y."/>
            <person name="Liao Q."/>
        </authorList>
    </citation>
    <scope>NUCLEOTIDE SEQUENCE</scope>
    <source>
        <strain evidence="5">H3</strain>
        <tissue evidence="5">Leaf</tissue>
    </source>
</reference>
<comment type="caution">
    <text evidence="5">The sequence shown here is derived from an EMBL/GenBank/DDBJ whole genome shotgun (WGS) entry which is preliminary data.</text>
</comment>
<proteinExistence type="predicted"/>
<dbReference type="AlphaFoldDB" id="A0A9D4ZQR2"/>
<dbReference type="InterPro" id="IPR051897">
    <property type="entry name" value="PG-associated_BURP"/>
</dbReference>